<dbReference type="GO" id="GO:0016020">
    <property type="term" value="C:membrane"/>
    <property type="evidence" value="ECO:0007669"/>
    <property type="project" value="UniProtKB-SubCell"/>
</dbReference>
<feature type="transmembrane region" description="Helical" evidence="4">
    <location>
        <begin position="432"/>
        <end position="456"/>
    </location>
</feature>
<feature type="transmembrane region" description="Helical" evidence="4">
    <location>
        <begin position="174"/>
        <end position="191"/>
    </location>
</feature>
<keyword evidence="4" id="KW-1133">Transmembrane helix</keyword>
<dbReference type="SUPFAM" id="SSF103473">
    <property type="entry name" value="MFS general substrate transporter"/>
    <property type="match status" value="1"/>
</dbReference>
<accession>A0A178EQJ4</accession>
<feature type="transmembrane region" description="Helical" evidence="4">
    <location>
        <begin position="144"/>
        <end position="162"/>
    </location>
</feature>
<feature type="compositionally biased region" description="Basic and acidic residues" evidence="3">
    <location>
        <begin position="49"/>
        <end position="58"/>
    </location>
</feature>
<keyword evidence="4" id="KW-0812">Transmembrane</keyword>
<dbReference type="Pfam" id="PF07690">
    <property type="entry name" value="MFS_1"/>
    <property type="match status" value="1"/>
</dbReference>
<feature type="compositionally biased region" description="Basic and acidic residues" evidence="3">
    <location>
        <begin position="73"/>
        <end position="93"/>
    </location>
</feature>
<name>A0A178EQJ4_TRIRU</name>
<feature type="transmembrane region" description="Helical" evidence="4">
    <location>
        <begin position="390"/>
        <end position="411"/>
    </location>
</feature>
<dbReference type="PANTHER" id="PTHR11360:SF234">
    <property type="entry name" value="MFS-TYPE TRANSPORTER DBAD-RELATED"/>
    <property type="match status" value="1"/>
</dbReference>
<dbReference type="GO" id="GO:0022857">
    <property type="term" value="F:transmembrane transporter activity"/>
    <property type="evidence" value="ECO:0007669"/>
    <property type="project" value="InterPro"/>
</dbReference>
<feature type="transmembrane region" description="Helical" evidence="4">
    <location>
        <begin position="102"/>
        <end position="124"/>
    </location>
</feature>
<protein>
    <recommendedName>
        <fullName evidence="7">Major facilitator superfamily (MFS) profile domain-containing protein</fullName>
    </recommendedName>
</protein>
<comment type="subcellular location">
    <subcellularLocation>
        <location evidence="1">Membrane</location>
        <topology evidence="1">Multi-pass membrane protein</topology>
    </subcellularLocation>
</comment>
<feature type="region of interest" description="Disordered" evidence="3">
    <location>
        <begin position="49"/>
        <end position="93"/>
    </location>
</feature>
<feature type="transmembrane region" description="Helical" evidence="4">
    <location>
        <begin position="264"/>
        <end position="284"/>
    </location>
</feature>
<dbReference type="PANTHER" id="PTHR11360">
    <property type="entry name" value="MONOCARBOXYLATE TRANSPORTER"/>
    <property type="match status" value="1"/>
</dbReference>
<gene>
    <name evidence="5" type="ORF">A7C99_6835</name>
</gene>
<evidence type="ECO:0000313" key="6">
    <source>
        <dbReference type="Proteomes" id="UP000243015"/>
    </source>
</evidence>
<dbReference type="InterPro" id="IPR036259">
    <property type="entry name" value="MFS_trans_sf"/>
</dbReference>
<dbReference type="Proteomes" id="UP000243015">
    <property type="component" value="Unassembled WGS sequence"/>
</dbReference>
<proteinExistence type="inferred from homology"/>
<feature type="transmembrane region" description="Helical" evidence="4">
    <location>
        <begin position="305"/>
        <end position="326"/>
    </location>
</feature>
<keyword evidence="4" id="KW-0472">Membrane</keyword>
<dbReference type="InterPro" id="IPR011701">
    <property type="entry name" value="MFS"/>
</dbReference>
<dbReference type="Gene3D" id="1.20.1250.20">
    <property type="entry name" value="MFS general substrate transporter like domains"/>
    <property type="match status" value="2"/>
</dbReference>
<evidence type="ECO:0000256" key="3">
    <source>
        <dbReference type="SAM" id="MobiDB-lite"/>
    </source>
</evidence>
<evidence type="ECO:0008006" key="7">
    <source>
        <dbReference type="Google" id="ProtNLM"/>
    </source>
</evidence>
<feature type="transmembrane region" description="Helical" evidence="4">
    <location>
        <begin position="197"/>
        <end position="219"/>
    </location>
</feature>
<evidence type="ECO:0000256" key="1">
    <source>
        <dbReference type="ARBA" id="ARBA00004141"/>
    </source>
</evidence>
<dbReference type="InterPro" id="IPR050327">
    <property type="entry name" value="Proton-linked_MCT"/>
</dbReference>
<feature type="transmembrane region" description="Helical" evidence="4">
    <location>
        <begin position="476"/>
        <end position="500"/>
    </location>
</feature>
<reference evidence="5 6" key="1">
    <citation type="submission" date="2016-05" db="EMBL/GenBank/DDBJ databases">
        <title>Genome sequencing of Trichophyton rubrum CMCC(F)T1i isolated from hair.</title>
        <authorList>
            <person name="Zhan P."/>
            <person name="Tao Y."/>
            <person name="Liu W."/>
        </authorList>
    </citation>
    <scope>NUCLEOTIDE SEQUENCE [LARGE SCALE GENOMIC DNA]</scope>
    <source>
        <strain evidence="6">CMCC(F)T1i</strain>
    </source>
</reference>
<feature type="transmembrane region" description="Helical" evidence="4">
    <location>
        <begin position="363"/>
        <end position="384"/>
    </location>
</feature>
<dbReference type="AlphaFoldDB" id="A0A178EQJ4"/>
<evidence type="ECO:0000256" key="4">
    <source>
        <dbReference type="SAM" id="Phobius"/>
    </source>
</evidence>
<organism evidence="5 6">
    <name type="scientific">Trichophyton rubrum</name>
    <name type="common">Athlete's foot fungus</name>
    <name type="synonym">Epidermophyton rubrum</name>
    <dbReference type="NCBI Taxonomy" id="5551"/>
    <lineage>
        <taxon>Eukaryota</taxon>
        <taxon>Fungi</taxon>
        <taxon>Dikarya</taxon>
        <taxon>Ascomycota</taxon>
        <taxon>Pezizomycotina</taxon>
        <taxon>Eurotiomycetes</taxon>
        <taxon>Eurotiomycetidae</taxon>
        <taxon>Onygenales</taxon>
        <taxon>Arthrodermataceae</taxon>
        <taxon>Trichophyton</taxon>
    </lineage>
</organism>
<comment type="caution">
    <text evidence="5">The sequence shown here is derived from an EMBL/GenBank/DDBJ whole genome shotgun (WGS) entry which is preliminary data.</text>
</comment>
<comment type="similarity">
    <text evidence="2">Belongs to the major facilitator superfamily. Monocarboxylate porter (TC 2.A.1.13) family.</text>
</comment>
<sequence length="509" mass="54148">MLKTTGKFGHELRSSPVTTLSDAQAHTDTSPCYPLFICLPLVKMHSPDTHQESSEKKGFTTADTTPAHTPLETSRRNSECYQREGDSVSDEKDQVDGGLRAWLVLLGAWLCFANSWGITSVFGVFQSYYLETGILGPSYSASSISWIGSIQAFLTMFAGVFSGHLMDTGYTQQVLFVGTGLIVLGTALLSVCKEYYQVLLTQGICVGIGSGMLLLVSLAMLSMWFKKKKMLAAGVASTGSAITAFYVPIALGKLFATIGFAWTVRVYALIILLTAGTACLVMTPKKVAFKHGPLINVNYFKDPKFTLFVIAFGFTMAANYIPYFYLTAYAKALNVKSGTLGLVSIINAVSAVSRLPPALLAHYIGGANTLIICCGLSTVTLYLYTLTTSTFGGLVALAACYALASGGVLFLPPMILSNFAGNDRAQYGTMIGMGYTIGAIGVLVGNPIAGATISGSATNTAAGEIGDIGKAHSKYLGVWIVAGSSMAIATALHFSARMIWVNWKIKSRV</sequence>
<dbReference type="VEuPathDB" id="FungiDB:TERG_03438"/>
<feature type="transmembrane region" description="Helical" evidence="4">
    <location>
        <begin position="231"/>
        <end position="252"/>
    </location>
</feature>
<evidence type="ECO:0000313" key="5">
    <source>
        <dbReference type="EMBL" id="OAL62258.1"/>
    </source>
</evidence>
<evidence type="ECO:0000256" key="2">
    <source>
        <dbReference type="ARBA" id="ARBA00006727"/>
    </source>
</evidence>
<dbReference type="EMBL" id="LHPM01000019">
    <property type="protein sequence ID" value="OAL62258.1"/>
    <property type="molecule type" value="Genomic_DNA"/>
</dbReference>